<keyword evidence="3" id="KW-0819">tRNA processing</keyword>
<accession>A0A7X5YK67</accession>
<evidence type="ECO:0000313" key="8">
    <source>
        <dbReference type="EMBL" id="NJC40194.1"/>
    </source>
</evidence>
<evidence type="ECO:0000259" key="7">
    <source>
        <dbReference type="Pfam" id="PF01171"/>
    </source>
</evidence>
<dbReference type="NCBIfam" id="TIGR02432">
    <property type="entry name" value="lysidine_TilS_N"/>
    <property type="match status" value="1"/>
</dbReference>
<dbReference type="PANTHER" id="PTHR43033:SF1">
    <property type="entry name" value="TRNA(ILE)-LYSIDINE SYNTHASE-RELATED"/>
    <property type="match status" value="1"/>
</dbReference>
<dbReference type="InterPro" id="IPR014729">
    <property type="entry name" value="Rossmann-like_a/b/a_fold"/>
</dbReference>
<proteinExistence type="predicted"/>
<dbReference type="InterPro" id="IPR012795">
    <property type="entry name" value="tRNA_Ile_lys_synt_N"/>
</dbReference>
<protein>
    <recommendedName>
        <fullName evidence="1">tRNA(Ile)-lysidine synthetase</fullName>
        <ecNumber evidence="1">6.3.4.19</ecNumber>
    </recommendedName>
</protein>
<comment type="caution">
    <text evidence="8">The sequence shown here is derived from an EMBL/GenBank/DDBJ whole genome shotgun (WGS) entry which is preliminary data.</text>
</comment>
<dbReference type="Proteomes" id="UP000587415">
    <property type="component" value="Unassembled WGS sequence"/>
</dbReference>
<dbReference type="AlphaFoldDB" id="A0A7X5YK67"/>
<dbReference type="PANTHER" id="PTHR43033">
    <property type="entry name" value="TRNA(ILE)-LYSIDINE SYNTHASE-RELATED"/>
    <property type="match status" value="1"/>
</dbReference>
<keyword evidence="2 8" id="KW-0436">Ligase</keyword>
<gene>
    <name evidence="8" type="ORF">GGQ87_000452</name>
</gene>
<evidence type="ECO:0000313" key="9">
    <source>
        <dbReference type="Proteomes" id="UP000587415"/>
    </source>
</evidence>
<dbReference type="Pfam" id="PF01171">
    <property type="entry name" value="ATP_bind_3"/>
    <property type="match status" value="1"/>
</dbReference>
<keyword evidence="5" id="KW-0067">ATP-binding</keyword>
<evidence type="ECO:0000256" key="5">
    <source>
        <dbReference type="ARBA" id="ARBA00022840"/>
    </source>
</evidence>
<dbReference type="InterPro" id="IPR011063">
    <property type="entry name" value="TilS/TtcA_N"/>
</dbReference>
<evidence type="ECO:0000256" key="4">
    <source>
        <dbReference type="ARBA" id="ARBA00022741"/>
    </source>
</evidence>
<evidence type="ECO:0000256" key="2">
    <source>
        <dbReference type="ARBA" id="ARBA00022598"/>
    </source>
</evidence>
<dbReference type="CDD" id="cd01992">
    <property type="entry name" value="TilS_N"/>
    <property type="match status" value="1"/>
</dbReference>
<sequence length="400" mass="42351">MALSGGGDSVALLHAAAGWTRDHGRRLLALTVDHGLCPDSARWTDFARDAAHAAGADWQGLSWEGPKPAAGLPAAARAARHRLIADAARQAGARVILFAHTAGDVAEGELMRAEGSTLGRLRDWSPSPVWPECRGLMLLRPMLDVARADLRDWLTAQGLSWIDDPANEDPKYARSRARLSLLPSGTAGDPAVGPTRMRGPLPLPAGEGSFLIDRSIAPHALAATLVCAGGGDRPPRGGRLDRLLQRLGAGESFTATLCGARIEASPDQVLVTREPGEFSRHPSPPLPLLPGGETVWDGRWLLTASEPGWSVAPAAGRLASLSGPDRARLAALPPPARATRPVLIRHGAPAPVLASPTVTMRSLVEQRLAFALDRMTHETELEPRADGATPRNHLFLALNC</sequence>
<dbReference type="GO" id="GO:0008033">
    <property type="term" value="P:tRNA processing"/>
    <property type="evidence" value="ECO:0007669"/>
    <property type="project" value="UniProtKB-KW"/>
</dbReference>
<dbReference type="EC" id="6.3.4.19" evidence="1"/>
<evidence type="ECO:0000256" key="6">
    <source>
        <dbReference type="ARBA" id="ARBA00048539"/>
    </source>
</evidence>
<organism evidence="8 9">
    <name type="scientific">Brevundimonas alba</name>
    <dbReference type="NCBI Taxonomy" id="74314"/>
    <lineage>
        <taxon>Bacteria</taxon>
        <taxon>Pseudomonadati</taxon>
        <taxon>Pseudomonadota</taxon>
        <taxon>Alphaproteobacteria</taxon>
        <taxon>Caulobacterales</taxon>
        <taxon>Caulobacteraceae</taxon>
        <taxon>Brevundimonas</taxon>
    </lineage>
</organism>
<keyword evidence="9" id="KW-1185">Reference proteome</keyword>
<keyword evidence="4" id="KW-0547">Nucleotide-binding</keyword>
<reference evidence="8 9" key="1">
    <citation type="submission" date="2020-03" db="EMBL/GenBank/DDBJ databases">
        <title>Genomic Encyclopedia of Type Strains, Phase IV (KMG-IV): sequencing the most valuable type-strain genomes for metagenomic binning, comparative biology and taxonomic classification.</title>
        <authorList>
            <person name="Goeker M."/>
        </authorList>
    </citation>
    <scope>NUCLEOTIDE SEQUENCE [LARGE SCALE GENOMIC DNA]</scope>
    <source>
        <strain evidence="8 9">DSM 4736</strain>
    </source>
</reference>
<comment type="catalytic activity">
    <reaction evidence="6">
        <text>cytidine(34) in tRNA(Ile2) + L-lysine + ATP = lysidine(34) in tRNA(Ile2) + AMP + diphosphate + H(+)</text>
        <dbReference type="Rhea" id="RHEA:43744"/>
        <dbReference type="Rhea" id="RHEA-COMP:10625"/>
        <dbReference type="Rhea" id="RHEA-COMP:10670"/>
        <dbReference type="ChEBI" id="CHEBI:15378"/>
        <dbReference type="ChEBI" id="CHEBI:30616"/>
        <dbReference type="ChEBI" id="CHEBI:32551"/>
        <dbReference type="ChEBI" id="CHEBI:33019"/>
        <dbReference type="ChEBI" id="CHEBI:82748"/>
        <dbReference type="ChEBI" id="CHEBI:83665"/>
        <dbReference type="ChEBI" id="CHEBI:456215"/>
        <dbReference type="EC" id="6.3.4.19"/>
    </reaction>
</comment>
<dbReference type="RefSeq" id="WP_245161398.1">
    <property type="nucleotide sequence ID" value="NZ_JAATJM010000001.1"/>
</dbReference>
<dbReference type="GO" id="GO:0032267">
    <property type="term" value="F:tRNA(Ile)-lysidine synthase activity"/>
    <property type="evidence" value="ECO:0007669"/>
    <property type="project" value="UniProtKB-EC"/>
</dbReference>
<feature type="domain" description="tRNA(Ile)-lysidine/2-thiocytidine synthase N-terminal" evidence="7">
    <location>
        <begin position="2"/>
        <end position="178"/>
    </location>
</feature>
<dbReference type="SUPFAM" id="SSF52402">
    <property type="entry name" value="Adenine nucleotide alpha hydrolases-like"/>
    <property type="match status" value="1"/>
</dbReference>
<name>A0A7X5YK67_9CAUL</name>
<evidence type="ECO:0000256" key="3">
    <source>
        <dbReference type="ARBA" id="ARBA00022694"/>
    </source>
</evidence>
<dbReference type="EMBL" id="JAATJM010000001">
    <property type="protein sequence ID" value="NJC40194.1"/>
    <property type="molecule type" value="Genomic_DNA"/>
</dbReference>
<dbReference type="GO" id="GO:0005524">
    <property type="term" value="F:ATP binding"/>
    <property type="evidence" value="ECO:0007669"/>
    <property type="project" value="UniProtKB-KW"/>
</dbReference>
<dbReference type="Gene3D" id="3.40.50.620">
    <property type="entry name" value="HUPs"/>
    <property type="match status" value="1"/>
</dbReference>
<dbReference type="InterPro" id="IPR012094">
    <property type="entry name" value="tRNA_Ile_lys_synt"/>
</dbReference>
<evidence type="ECO:0000256" key="1">
    <source>
        <dbReference type="ARBA" id="ARBA00013267"/>
    </source>
</evidence>